<gene>
    <name evidence="1" type="primary">WBGene00277168</name>
</gene>
<sequence>MMKREEKRKGERSIAEEESLLFLNTLALLIADSAQTLMEVWIVYNEEYPTKNNDFFASLFIVHSFSFYTCTLTFILMIFERFLLCFNPFFYEDKDWDFPRFLFVISIVSFPFIVCIVMILQDDIMKMVSAFTMALVEGTSAWMLILCHRKSQEYYTTRFMVVPLNVRYQVNDFSPFPTPSLFFQASKICSSYSLMEPIILINRVKIIHRRFKLILKRSKVNSVDYIPSDYNPQSYFIALRDQWG</sequence>
<organism evidence="1 2">
    <name type="scientific">Pristionchus pacificus</name>
    <name type="common">Parasitic nematode worm</name>
    <dbReference type="NCBI Taxonomy" id="54126"/>
    <lineage>
        <taxon>Eukaryota</taxon>
        <taxon>Metazoa</taxon>
        <taxon>Ecdysozoa</taxon>
        <taxon>Nematoda</taxon>
        <taxon>Chromadorea</taxon>
        <taxon>Rhabditida</taxon>
        <taxon>Rhabditina</taxon>
        <taxon>Diplogasteromorpha</taxon>
        <taxon>Diplogasteroidea</taxon>
        <taxon>Neodiplogasteridae</taxon>
        <taxon>Pristionchus</taxon>
    </lineage>
</organism>
<keyword evidence="2" id="KW-1185">Reference proteome</keyword>
<reference evidence="1" key="2">
    <citation type="submission" date="2022-06" db="UniProtKB">
        <authorList>
            <consortium name="EnsemblMetazoa"/>
        </authorList>
    </citation>
    <scope>IDENTIFICATION</scope>
    <source>
        <strain evidence="1">PS312</strain>
    </source>
</reference>
<evidence type="ECO:0000313" key="2">
    <source>
        <dbReference type="Proteomes" id="UP000005239"/>
    </source>
</evidence>
<name>A0A2A6CBF0_PRIPA</name>
<accession>A0A2A6CBF0</accession>
<proteinExistence type="predicted"/>
<reference evidence="2" key="1">
    <citation type="journal article" date="2008" name="Nat. Genet.">
        <title>The Pristionchus pacificus genome provides a unique perspective on nematode lifestyle and parasitism.</title>
        <authorList>
            <person name="Dieterich C."/>
            <person name="Clifton S.W."/>
            <person name="Schuster L.N."/>
            <person name="Chinwalla A."/>
            <person name="Delehaunty K."/>
            <person name="Dinkelacker I."/>
            <person name="Fulton L."/>
            <person name="Fulton R."/>
            <person name="Godfrey J."/>
            <person name="Minx P."/>
            <person name="Mitreva M."/>
            <person name="Roeseler W."/>
            <person name="Tian H."/>
            <person name="Witte H."/>
            <person name="Yang S.P."/>
            <person name="Wilson R.K."/>
            <person name="Sommer R.J."/>
        </authorList>
    </citation>
    <scope>NUCLEOTIDE SEQUENCE [LARGE SCALE GENOMIC DNA]</scope>
    <source>
        <strain evidence="2">PS312</strain>
    </source>
</reference>
<dbReference type="AlphaFoldDB" id="A0A2A6CBF0"/>
<accession>A0A8R1YUJ0</accession>
<dbReference type="Proteomes" id="UP000005239">
    <property type="component" value="Unassembled WGS sequence"/>
</dbReference>
<evidence type="ECO:0000313" key="1">
    <source>
        <dbReference type="EnsemblMetazoa" id="PPA38799.1"/>
    </source>
</evidence>
<dbReference type="EnsemblMetazoa" id="PPA38799.1">
    <property type="protein sequence ID" value="PPA38799.1"/>
    <property type="gene ID" value="WBGene00277168"/>
</dbReference>
<protein>
    <submittedName>
        <fullName evidence="1">Uncharacterized protein</fullName>
    </submittedName>
</protein>